<feature type="compositionally biased region" description="Basic residues" evidence="1">
    <location>
        <begin position="1"/>
        <end position="10"/>
    </location>
</feature>
<evidence type="ECO:0000313" key="3">
    <source>
        <dbReference type="Proteomes" id="UP000765507"/>
    </source>
</evidence>
<feature type="compositionally biased region" description="Polar residues" evidence="1">
    <location>
        <begin position="171"/>
        <end position="183"/>
    </location>
</feature>
<feature type="non-terminal residue" evidence="2">
    <location>
        <position position="1"/>
    </location>
</feature>
<evidence type="ECO:0000313" key="2">
    <source>
        <dbReference type="EMBL" id="KAG6940159.1"/>
    </source>
</evidence>
<feature type="region of interest" description="Disordered" evidence="1">
    <location>
        <begin position="171"/>
        <end position="214"/>
    </location>
</feature>
<gene>
    <name evidence="2" type="ORF">G0U57_019864</name>
</gene>
<organism evidence="2 3">
    <name type="scientific">Chelydra serpentina</name>
    <name type="common">Snapping turtle</name>
    <name type="synonym">Testudo serpentina</name>
    <dbReference type="NCBI Taxonomy" id="8475"/>
    <lineage>
        <taxon>Eukaryota</taxon>
        <taxon>Metazoa</taxon>
        <taxon>Chordata</taxon>
        <taxon>Craniata</taxon>
        <taxon>Vertebrata</taxon>
        <taxon>Euteleostomi</taxon>
        <taxon>Archelosauria</taxon>
        <taxon>Testudinata</taxon>
        <taxon>Testudines</taxon>
        <taxon>Cryptodira</taxon>
        <taxon>Durocryptodira</taxon>
        <taxon>Americhelydia</taxon>
        <taxon>Chelydroidea</taxon>
        <taxon>Chelydridae</taxon>
        <taxon>Chelydra</taxon>
    </lineage>
</organism>
<dbReference type="Gene3D" id="1.10.287.3160">
    <property type="match status" value="1"/>
</dbReference>
<reference evidence="2 3" key="1">
    <citation type="journal article" date="2020" name="G3 (Bethesda)">
        <title>Draft Genome of the Common Snapping Turtle, Chelydra serpentina, a Model for Phenotypic Plasticity in Reptiles.</title>
        <authorList>
            <person name="Das D."/>
            <person name="Singh S.K."/>
            <person name="Bierstedt J."/>
            <person name="Erickson A."/>
            <person name="Galli G.L.J."/>
            <person name="Crossley D.A. 2nd"/>
            <person name="Rhen T."/>
        </authorList>
    </citation>
    <scope>NUCLEOTIDE SEQUENCE [LARGE SCALE GENOMIC DNA]</scope>
    <source>
        <strain evidence="2">KW</strain>
    </source>
</reference>
<dbReference type="OrthoDB" id="9050450at2759"/>
<protein>
    <submittedName>
        <fullName evidence="2">Uncharacterized protein</fullName>
    </submittedName>
</protein>
<name>A0A8T1TGN3_CHESE</name>
<dbReference type="Proteomes" id="UP000765507">
    <property type="component" value="Unassembled WGS sequence"/>
</dbReference>
<accession>A0A8T1TGN3</accession>
<keyword evidence="3" id="KW-1185">Reference proteome</keyword>
<feature type="region of interest" description="Disordered" evidence="1">
    <location>
        <begin position="250"/>
        <end position="309"/>
    </location>
</feature>
<comment type="caution">
    <text evidence="2">The sequence shown here is derived from an EMBL/GenBank/DDBJ whole genome shotgun (WGS) entry which is preliminary data.</text>
</comment>
<proteinExistence type="predicted"/>
<dbReference type="EMBL" id="JAHGAV010000007">
    <property type="protein sequence ID" value="KAG6940159.1"/>
    <property type="molecule type" value="Genomic_DNA"/>
</dbReference>
<evidence type="ECO:0000256" key="1">
    <source>
        <dbReference type="SAM" id="MobiDB-lite"/>
    </source>
</evidence>
<feature type="region of interest" description="Disordered" evidence="1">
    <location>
        <begin position="1"/>
        <end position="49"/>
    </location>
</feature>
<dbReference type="AlphaFoldDB" id="A0A8T1TGN3"/>
<sequence length="471" mass="51417">VKKTSKKHHLQSPPRRPSWDKASPGRSSASLPALPRLNSFDTPGSSGAVRNLPAAAAVAHSSGAEASGFQLPASQTAPFGTAMQAVPSHASAPDPLRVISAFPGSAPTPAELAGSQTTSKTPVQRTFSSQHISLTQPSPHRGASALQFTQSDALIVSPTLQSPFLKAYLSPNAQTGSEQPSSSEEGDGFQEDFSPYDISHPLSPINRGQRNITSSYPQDPAPWCVNPWMVPLMPFPLQWQYWAPWPPYSQDHAPSTRSGTGPAPRAHRPATDPRHLAAPSPVQDQVRPAPNQVDPVATPDEVLLPPPQPPSDDFVKFQDLFKRVASELRINLEEVPEQQHELTDILQPPSSSRIVLLINPALLEPAKAIWQTLAASLPTCKRADRKYFIPPKGSEFLFTHLAPNSLVVDTVNQKNKHQSSRFTPADKDSKRLDLFGRKVYASSTLQFQIANYTAVLAKYDHKNYNKFMDFI</sequence>